<name>A0AAV4WD40_9ARAC</name>
<gene>
    <name evidence="1" type="ORF">CDAR_91531</name>
</gene>
<proteinExistence type="predicted"/>
<evidence type="ECO:0000313" key="1">
    <source>
        <dbReference type="EMBL" id="GIY80712.1"/>
    </source>
</evidence>
<comment type="caution">
    <text evidence="1">The sequence shown here is derived from an EMBL/GenBank/DDBJ whole genome shotgun (WGS) entry which is preliminary data.</text>
</comment>
<accession>A0AAV4WD40</accession>
<protein>
    <submittedName>
        <fullName evidence="1">Uncharacterized protein</fullName>
    </submittedName>
</protein>
<reference evidence="1 2" key="1">
    <citation type="submission" date="2021-06" db="EMBL/GenBank/DDBJ databases">
        <title>Caerostris darwini draft genome.</title>
        <authorList>
            <person name="Kono N."/>
            <person name="Arakawa K."/>
        </authorList>
    </citation>
    <scope>NUCLEOTIDE SEQUENCE [LARGE SCALE GENOMIC DNA]</scope>
</reference>
<organism evidence="1 2">
    <name type="scientific">Caerostris darwini</name>
    <dbReference type="NCBI Taxonomy" id="1538125"/>
    <lineage>
        <taxon>Eukaryota</taxon>
        <taxon>Metazoa</taxon>
        <taxon>Ecdysozoa</taxon>
        <taxon>Arthropoda</taxon>
        <taxon>Chelicerata</taxon>
        <taxon>Arachnida</taxon>
        <taxon>Araneae</taxon>
        <taxon>Araneomorphae</taxon>
        <taxon>Entelegynae</taxon>
        <taxon>Araneoidea</taxon>
        <taxon>Araneidae</taxon>
        <taxon>Caerostris</taxon>
    </lineage>
</organism>
<keyword evidence="2" id="KW-1185">Reference proteome</keyword>
<dbReference type="Proteomes" id="UP001054837">
    <property type="component" value="Unassembled WGS sequence"/>
</dbReference>
<evidence type="ECO:0000313" key="2">
    <source>
        <dbReference type="Proteomes" id="UP001054837"/>
    </source>
</evidence>
<sequence>MYSANTETIWNALISFSLPPFYLPQQCTITTPSSNGRCFHHFILFSAAWATIGCIKEMSLRPQQSSVITNTLRYQIVLRMGVNFAIDCPPSTPVGK</sequence>
<dbReference type="EMBL" id="BPLQ01014548">
    <property type="protein sequence ID" value="GIY80712.1"/>
    <property type="molecule type" value="Genomic_DNA"/>
</dbReference>
<dbReference type="AlphaFoldDB" id="A0AAV4WD40"/>